<dbReference type="AlphaFoldDB" id="A0A4V1J1Q0"/>
<evidence type="ECO:0000313" key="4">
    <source>
        <dbReference type="EMBL" id="RKP25829.1"/>
    </source>
</evidence>
<feature type="domain" description="UDENN" evidence="3">
    <location>
        <begin position="81"/>
        <end position="529"/>
    </location>
</feature>
<dbReference type="PANTHER" id="PTHR13677:SF0">
    <property type="entry name" value="LD41638P"/>
    <property type="match status" value="1"/>
</dbReference>
<dbReference type="EMBL" id="KZ989601">
    <property type="protein sequence ID" value="RKP25829.1"/>
    <property type="molecule type" value="Genomic_DNA"/>
</dbReference>
<reference evidence="5" key="1">
    <citation type="journal article" date="2018" name="Nat. Microbiol.">
        <title>Leveraging single-cell genomics to expand the fungal tree of life.</title>
        <authorList>
            <person name="Ahrendt S.R."/>
            <person name="Quandt C.A."/>
            <person name="Ciobanu D."/>
            <person name="Clum A."/>
            <person name="Salamov A."/>
            <person name="Andreopoulos B."/>
            <person name="Cheng J.F."/>
            <person name="Woyke T."/>
            <person name="Pelin A."/>
            <person name="Henrissat B."/>
            <person name="Reynolds N.K."/>
            <person name="Benny G.L."/>
            <person name="Smith M.E."/>
            <person name="James T.Y."/>
            <person name="Grigoriev I.V."/>
        </authorList>
    </citation>
    <scope>NUCLEOTIDE SEQUENCE [LARGE SCALE GENOMIC DNA]</scope>
    <source>
        <strain evidence="5">Benny S71-1</strain>
    </source>
</reference>
<dbReference type="InterPro" id="IPR024224">
    <property type="entry name" value="DENND6"/>
</dbReference>
<comment type="similarity">
    <text evidence="1">Belongs to the DENND6 family.</text>
</comment>
<accession>A0A4V1J1Q0</accession>
<dbReference type="PANTHER" id="PTHR13677">
    <property type="entry name" value="LD41638P"/>
    <property type="match status" value="1"/>
</dbReference>
<feature type="region of interest" description="Disordered" evidence="2">
    <location>
        <begin position="364"/>
        <end position="389"/>
    </location>
</feature>
<dbReference type="Proteomes" id="UP000278143">
    <property type="component" value="Unassembled WGS sequence"/>
</dbReference>
<feature type="region of interest" description="Disordered" evidence="2">
    <location>
        <begin position="21"/>
        <end position="54"/>
    </location>
</feature>
<keyword evidence="5" id="KW-1185">Reference proteome</keyword>
<proteinExistence type="inferred from homology"/>
<evidence type="ECO:0000256" key="1">
    <source>
        <dbReference type="ARBA" id="ARBA00007159"/>
    </source>
</evidence>
<sequence length="601" mass="67402">MKDQSKRLSMPLQHLPQRVQSMPSAVHISGGGSSARPSVAARSSNEPLADVPLSTPRLRRSSSLDRVNSSLQLDQLQRWIIGFCVVTFDLELGHAMELVYPSFALDADLKQNIFRVRVDLTASASAASGMIGAAGLARCHSSGPMQPKLNLPDITDHDGFLYGYKSLVLLSKQHLPGLFLEMVRRVGAAYFAEGRQVLERACLNIANWPKPSPGKTLLLPLLDTKLQVELPARYRVQLLPRGAALNNPDQYLLASTAPAALYTHSREFLNDLWLCWELVLLGEPIMVLAKGTRECADTVLSLINLIAPIPYGGDWRPYFTVHDSDFKAYSSRLKTPGSVIVGVTNPFFKDAFDHWPNILRVNQADTNTPTRTPSPFERPSLKKLGRQGSGSSLDFVPGLTSKRKRAIDKDTALIKEITTLAQQRVNPHLLNDTIRRYFNELTERFLEPLDRYFATLIPTNSAELTTSQSPPSLKPFRQDEFLKFVQEKGERHIVQPATACSDFYTQFLRCPNFVQWLQMRSVAAERRLRQTHLRALTDANLSSWMRNRTEVELVDMLMPNTPVDQRPTDEQMDQLRAQAELIVNRLPADLKTMLTPAAPVC</sequence>
<dbReference type="Pfam" id="PF08616">
    <property type="entry name" value="SPA"/>
    <property type="match status" value="1"/>
</dbReference>
<dbReference type="GO" id="GO:0005085">
    <property type="term" value="F:guanyl-nucleotide exchange factor activity"/>
    <property type="evidence" value="ECO:0007669"/>
    <property type="project" value="InterPro"/>
</dbReference>
<feature type="compositionally biased region" description="Low complexity" evidence="2">
    <location>
        <begin position="34"/>
        <end position="44"/>
    </location>
</feature>
<dbReference type="InterPro" id="IPR037516">
    <property type="entry name" value="Tripartite_DENN"/>
</dbReference>
<feature type="compositionally biased region" description="Polar residues" evidence="2">
    <location>
        <begin position="364"/>
        <end position="373"/>
    </location>
</feature>
<evidence type="ECO:0000313" key="5">
    <source>
        <dbReference type="Proteomes" id="UP000278143"/>
    </source>
</evidence>
<gene>
    <name evidence="4" type="ORF">SYNPS1DRAFT_22286</name>
</gene>
<dbReference type="OrthoDB" id="10265409at2759"/>
<evidence type="ECO:0000259" key="3">
    <source>
        <dbReference type="PROSITE" id="PS50211"/>
    </source>
</evidence>
<organism evidence="4 5">
    <name type="scientific">Syncephalis pseudoplumigaleata</name>
    <dbReference type="NCBI Taxonomy" id="1712513"/>
    <lineage>
        <taxon>Eukaryota</taxon>
        <taxon>Fungi</taxon>
        <taxon>Fungi incertae sedis</taxon>
        <taxon>Zoopagomycota</taxon>
        <taxon>Zoopagomycotina</taxon>
        <taxon>Zoopagomycetes</taxon>
        <taxon>Zoopagales</taxon>
        <taxon>Piptocephalidaceae</taxon>
        <taxon>Syncephalis</taxon>
    </lineage>
</organism>
<dbReference type="GO" id="GO:0055037">
    <property type="term" value="C:recycling endosome"/>
    <property type="evidence" value="ECO:0007669"/>
    <property type="project" value="TreeGrafter"/>
</dbReference>
<dbReference type="PROSITE" id="PS50211">
    <property type="entry name" value="DENN"/>
    <property type="match status" value="1"/>
</dbReference>
<name>A0A4V1J1Q0_9FUNG</name>
<protein>
    <recommendedName>
        <fullName evidence="3">UDENN domain-containing protein</fullName>
    </recommendedName>
</protein>
<evidence type="ECO:0000256" key="2">
    <source>
        <dbReference type="SAM" id="MobiDB-lite"/>
    </source>
</evidence>